<feature type="coiled-coil region" evidence="1">
    <location>
        <begin position="794"/>
        <end position="821"/>
    </location>
</feature>
<dbReference type="PANTHER" id="PTHR41259:SF1">
    <property type="entry name" value="DOUBLE-STRAND BREAK REPAIR RAD50 ATPASE, PUTATIVE-RELATED"/>
    <property type="match status" value="1"/>
</dbReference>
<evidence type="ECO:0000256" key="2">
    <source>
        <dbReference type="SAM" id="MobiDB-lite"/>
    </source>
</evidence>
<dbReference type="RefSeq" id="WP_154558863.1">
    <property type="nucleotide sequence ID" value="NZ_VOSW01000008.1"/>
</dbReference>
<dbReference type="PANTHER" id="PTHR41259">
    <property type="entry name" value="DOUBLE-STRAND BREAK REPAIR RAD50 ATPASE, PUTATIVE-RELATED"/>
    <property type="match status" value="1"/>
</dbReference>
<sequence length="1166" mass="127516">MRLVRLHLQAFGPFTNRVLDFGTAGQKLVLVHGQNEAGKSSALRSISDLRFGIAQQSKDNFVHAHPDMRIGGVFVDRQGREYSLMRRKGRGATLHFTDFDLGGSMSDGAVPPEVEALLTCGLTKEEYDSMFGLDHLRLREGGEALLKGEGEIGAALFEASAGVRSIPQILDRLEQSARTFFMPGARGKNARINEALNAYDQCHTEYKQAFIRPAQWAELFKKHRAAADEVAALDVLRFELNSTQLLIKELRAVAPLLNTLEHASHSLQALQTVTLLSATATTDRVAAESGLGTANHNAKVAAADAERQRKALDTLASDTAILDVGAAVKRLAASMETVNRHNTDVAEAVVEVATETARVTELAARIDVLLTVDKVLERIPTPAAKVRAEQRLRDVERAQLALDEHFAAARQHSEASDPVGAVLPSPEIRTALRIAQAELVRNDSVLKRLAALPGEIKAARRATTAALVAVGLADEVALQRVRPLLDAQIDDAMNQQRRNATRREERETRIDEVSGALSAEIERRDRLLEQGSVSTPDDVRQARSHRDLGWSLVRAVYIDGTDPSLDAFTAGKPLPEVYEGAVVGADRLVDELTGDTERAAQLQSTRQTIAALERDRDELKRQLEDIGREEEDRQTEWRRILASAQLPDLSPTALRDWQALLAPARTACEMVAAKLDELEQLQVTERGLVAKLCDAILGTGLASPPTDPVLSTLSATAAEIEQEIKQGEKALNTAAGKQLERDQQRQQSAVREAQLTATLQSAMDALRPALTDLLLTHNDSVAVAHARLAEFQELQDAKDRLATAEAKERRAREALSILENTALAIAKTLGDPEFVDIRLYIESLSTRLELAEKVQTSRTLAQNALESALERQLGHEQTASGHEEILTSLCLAAGVESPVLLPEVEEQSRRKREAQLEFDRASSQLAEASRRTVEELRVLLVDHDAARMDADEISCTLEQGQLEEQLRVARESEEAARRALGAIDGADTAIAAREAMERAAASVRANMSPWIRSRVAHALLAEALKRFRDRAQGPMLLSASGYFERMTGGEFVRLVSDDSDDRPALLAERGNGARLRVEGMSEGTRDQLYLALRLAALGLRRASGVDLPVILDDILMTSDDHRAGLILRALADFSAEGQVVVFTHHRHVAEIAHRNVSESALAVVSL</sequence>
<accession>A0A6N6WLN7</accession>
<evidence type="ECO:0000259" key="3">
    <source>
        <dbReference type="Pfam" id="PF13514"/>
    </source>
</evidence>
<dbReference type="AlphaFoldDB" id="A0A6N6WLN7"/>
<dbReference type="Proteomes" id="UP000463700">
    <property type="component" value="Unassembled WGS sequence"/>
</dbReference>
<dbReference type="Gene3D" id="3.40.50.300">
    <property type="entry name" value="P-loop containing nucleotide triphosphate hydrolases"/>
    <property type="match status" value="2"/>
</dbReference>
<name>A0A6N6WLN7_9BURK</name>
<feature type="domain" description="YhaN AAA" evidence="3">
    <location>
        <begin position="1"/>
        <end position="216"/>
    </location>
</feature>
<feature type="coiled-coil region" evidence="1">
    <location>
        <begin position="602"/>
        <end position="636"/>
    </location>
</feature>
<organism evidence="4 5">
    <name type="scientific">Paraburkholderia madseniana</name>
    <dbReference type="NCBI Taxonomy" id="2599607"/>
    <lineage>
        <taxon>Bacteria</taxon>
        <taxon>Pseudomonadati</taxon>
        <taxon>Pseudomonadota</taxon>
        <taxon>Betaproteobacteria</taxon>
        <taxon>Burkholderiales</taxon>
        <taxon>Burkholderiaceae</taxon>
        <taxon>Paraburkholderia</taxon>
    </lineage>
</organism>
<reference evidence="4 5" key="1">
    <citation type="journal article" date="2020" name="Int. J. Syst. Evol. Microbiol.">
        <title>Paraburkholderia madseniana sp. nov., a phenolic acid-degrading bacterium isolated from acidic forest soil.</title>
        <authorList>
            <person name="Wilhelm R.C."/>
            <person name="Murphy S.J.L."/>
            <person name="Feriancek N.M."/>
            <person name="Karasz D.C."/>
            <person name="DeRito C.M."/>
            <person name="Newman J.D."/>
            <person name="Buckley D.H."/>
        </authorList>
    </citation>
    <scope>NUCLEOTIDE SEQUENCE [LARGE SCALE GENOMIC DNA]</scope>
    <source>
        <strain evidence="4 5">RP11</strain>
    </source>
</reference>
<evidence type="ECO:0000313" key="5">
    <source>
        <dbReference type="Proteomes" id="UP000463700"/>
    </source>
</evidence>
<dbReference type="SUPFAM" id="SSF52540">
    <property type="entry name" value="P-loop containing nucleoside triphosphate hydrolases"/>
    <property type="match status" value="1"/>
</dbReference>
<feature type="coiled-coil region" evidence="1">
    <location>
        <begin position="710"/>
        <end position="737"/>
    </location>
</feature>
<keyword evidence="1" id="KW-0175">Coiled coil</keyword>
<evidence type="ECO:0000313" key="4">
    <source>
        <dbReference type="EMBL" id="KAE8760831.1"/>
    </source>
</evidence>
<feature type="region of interest" description="Disordered" evidence="2">
    <location>
        <begin position="495"/>
        <end position="514"/>
    </location>
</feature>
<protein>
    <submittedName>
        <fullName evidence="4">AAA family ATPase</fullName>
    </submittedName>
</protein>
<dbReference type="InterPro" id="IPR038734">
    <property type="entry name" value="YhaN_AAA"/>
</dbReference>
<comment type="caution">
    <text evidence="4">The sequence shown here is derived from an EMBL/GenBank/DDBJ whole genome shotgun (WGS) entry which is preliminary data.</text>
</comment>
<dbReference type="EMBL" id="VOSW01000008">
    <property type="protein sequence ID" value="KAE8760831.1"/>
    <property type="molecule type" value="Genomic_DNA"/>
</dbReference>
<evidence type="ECO:0000256" key="1">
    <source>
        <dbReference type="SAM" id="Coils"/>
    </source>
</evidence>
<proteinExistence type="predicted"/>
<dbReference type="InterPro" id="IPR027417">
    <property type="entry name" value="P-loop_NTPase"/>
</dbReference>
<feature type="compositionally biased region" description="Basic and acidic residues" evidence="2">
    <location>
        <begin position="501"/>
        <end position="512"/>
    </location>
</feature>
<gene>
    <name evidence="4" type="ORF">FSO04_06285</name>
</gene>
<dbReference type="Pfam" id="PF13514">
    <property type="entry name" value="AAA_27"/>
    <property type="match status" value="1"/>
</dbReference>
<dbReference type="OrthoDB" id="9764467at2"/>
<feature type="coiled-coil region" evidence="1">
    <location>
        <begin position="904"/>
        <end position="931"/>
    </location>
</feature>